<feature type="non-terminal residue" evidence="2">
    <location>
        <position position="1"/>
    </location>
</feature>
<evidence type="ECO:0000256" key="1">
    <source>
        <dbReference type="SAM" id="MobiDB-lite"/>
    </source>
</evidence>
<comment type="caution">
    <text evidence="2">The sequence shown here is derived from an EMBL/GenBank/DDBJ whole genome shotgun (WGS) entry which is preliminary data.</text>
</comment>
<proteinExistence type="predicted"/>
<dbReference type="EMBL" id="JBBHLL010000354">
    <property type="protein sequence ID" value="KAK7805074.1"/>
    <property type="molecule type" value="Genomic_DNA"/>
</dbReference>
<gene>
    <name evidence="2" type="ORF">U0070_006480</name>
</gene>
<organism evidence="2 3">
    <name type="scientific">Myodes glareolus</name>
    <name type="common">Bank vole</name>
    <name type="synonym">Clethrionomys glareolus</name>
    <dbReference type="NCBI Taxonomy" id="447135"/>
    <lineage>
        <taxon>Eukaryota</taxon>
        <taxon>Metazoa</taxon>
        <taxon>Chordata</taxon>
        <taxon>Craniata</taxon>
        <taxon>Vertebrata</taxon>
        <taxon>Euteleostomi</taxon>
        <taxon>Mammalia</taxon>
        <taxon>Eutheria</taxon>
        <taxon>Euarchontoglires</taxon>
        <taxon>Glires</taxon>
        <taxon>Rodentia</taxon>
        <taxon>Myomorpha</taxon>
        <taxon>Muroidea</taxon>
        <taxon>Cricetidae</taxon>
        <taxon>Arvicolinae</taxon>
        <taxon>Myodes</taxon>
    </lineage>
</organism>
<accession>A0AAW0HSR3</accession>
<reference evidence="2 3" key="1">
    <citation type="journal article" date="2023" name="bioRxiv">
        <title>Conserved and derived expression patterns and positive selection on dental genes reveal complex evolutionary context of ever-growing rodent molars.</title>
        <authorList>
            <person name="Calamari Z.T."/>
            <person name="Song A."/>
            <person name="Cohen E."/>
            <person name="Akter M."/>
            <person name="Roy R.D."/>
            <person name="Hallikas O."/>
            <person name="Christensen M.M."/>
            <person name="Li P."/>
            <person name="Marangoni P."/>
            <person name="Jernvall J."/>
            <person name="Klein O.D."/>
        </authorList>
    </citation>
    <scope>NUCLEOTIDE SEQUENCE [LARGE SCALE GENOMIC DNA]</scope>
    <source>
        <strain evidence="2">V071</strain>
    </source>
</reference>
<keyword evidence="3" id="KW-1185">Reference proteome</keyword>
<evidence type="ECO:0000313" key="2">
    <source>
        <dbReference type="EMBL" id="KAK7805074.1"/>
    </source>
</evidence>
<sequence length="368" mass="40128">GSAPESSQHFLQEACLPPEPSLDLKPPPLSLRAFAYGTRSSQPAGHFRIEAGQAEASHNWTVQVKGLPGYQLTPTRGRSDYAWQQDAVDKYLHTRSLRGEELSTAKRDFVDQGLRAAFRAEKKEKTELRNVERTAQAGRGPGGPGTQKFLKLSPKNTVKHLNRGESVAFILCSIDYLCLVGYCPILVALWPPTNSSSKEHKTLMLQIALESILSQKSRIPSSQAGFGEAVCEVENTPPTALETAETIASRSGEQGQRAQGGAGSRPSQADQRVQCEHAAIVWRGSQTGAKQGQISKPELLAWGPGIHPSLLLWSYWKNGHQDTLSLLLSPYIYVSRGWEIAAEKILCKSVQGAGPCHTGSFSTRFTLT</sequence>
<protein>
    <submittedName>
        <fullName evidence="2">Uncharacterized protein</fullName>
    </submittedName>
</protein>
<feature type="region of interest" description="Disordered" evidence="1">
    <location>
        <begin position="247"/>
        <end position="270"/>
    </location>
</feature>
<name>A0AAW0HSR3_MYOGA</name>
<dbReference type="AlphaFoldDB" id="A0AAW0HSR3"/>
<dbReference type="Proteomes" id="UP001488838">
    <property type="component" value="Unassembled WGS sequence"/>
</dbReference>
<evidence type="ECO:0000313" key="3">
    <source>
        <dbReference type="Proteomes" id="UP001488838"/>
    </source>
</evidence>